<evidence type="ECO:0000313" key="4">
    <source>
        <dbReference type="Proteomes" id="UP000807342"/>
    </source>
</evidence>
<sequence length="368" mass="39030">MSDLSSFNVLSFPSGQQNLQIVSDPSSRSPGDSLQIFYPAHSINPGRTPIGGSEFYAAPIPLSSATNVTLQYSAYFGPQFEFVLAGKMPGLYGGRVHCSGGSDAEDCFSTRLMWRAEGAGELYLYAPRSHQPDSLCSSIGSTCSNDYGSSIARGSFTWTRGDWTTVAQTLVLNTPGLADGSFVLDVNGQRAIDRHDVYYRSAGTPDRGHNSSPHGVKPTKTPAAAPTAPRPTKTSDGGGLLGGILGPLLDGLKESDTDGHLGLGLGVLVDQQVEDIDPGPQERFSLGGDGDDQSSEELINIGLNVELSSLSASASASLDVRSANERSVQPAGLVGIFFSTFFGGHDEKYETPKDQYVWFKDFTITINA</sequence>
<evidence type="ECO:0000313" key="3">
    <source>
        <dbReference type="EMBL" id="KAF9453715.1"/>
    </source>
</evidence>
<dbReference type="Pfam" id="PF21294">
    <property type="entry name" value="Polysacc_lyase_14"/>
    <property type="match status" value="2"/>
</dbReference>
<dbReference type="OrthoDB" id="10069995at2759"/>
<keyword evidence="3" id="KW-0456">Lyase</keyword>
<proteinExistence type="predicted"/>
<feature type="domain" description="Polysaccharide lyase 14" evidence="2">
    <location>
        <begin position="31"/>
        <end position="202"/>
    </location>
</feature>
<feature type="region of interest" description="Disordered" evidence="1">
    <location>
        <begin position="201"/>
        <end position="239"/>
    </location>
</feature>
<evidence type="ECO:0000259" key="2">
    <source>
        <dbReference type="Pfam" id="PF21294"/>
    </source>
</evidence>
<reference evidence="3" key="1">
    <citation type="submission" date="2020-11" db="EMBL/GenBank/DDBJ databases">
        <authorList>
            <consortium name="DOE Joint Genome Institute"/>
            <person name="Ahrendt S."/>
            <person name="Riley R."/>
            <person name="Andreopoulos W."/>
            <person name="Labutti K."/>
            <person name="Pangilinan J."/>
            <person name="Ruiz-Duenas F.J."/>
            <person name="Barrasa J.M."/>
            <person name="Sanchez-Garcia M."/>
            <person name="Camarero S."/>
            <person name="Miyauchi S."/>
            <person name="Serrano A."/>
            <person name="Linde D."/>
            <person name="Babiker R."/>
            <person name="Drula E."/>
            <person name="Ayuso-Fernandez I."/>
            <person name="Pacheco R."/>
            <person name="Padilla G."/>
            <person name="Ferreira P."/>
            <person name="Barriuso J."/>
            <person name="Kellner H."/>
            <person name="Castanera R."/>
            <person name="Alfaro M."/>
            <person name="Ramirez L."/>
            <person name="Pisabarro A.G."/>
            <person name="Kuo A."/>
            <person name="Tritt A."/>
            <person name="Lipzen A."/>
            <person name="He G."/>
            <person name="Yan M."/>
            <person name="Ng V."/>
            <person name="Cullen D."/>
            <person name="Martin F."/>
            <person name="Rosso M.-N."/>
            <person name="Henrissat B."/>
            <person name="Hibbett D."/>
            <person name="Martinez A.T."/>
            <person name="Grigoriev I.V."/>
        </authorList>
    </citation>
    <scope>NUCLEOTIDE SEQUENCE</scope>
    <source>
        <strain evidence="3">MF-IS2</strain>
    </source>
</reference>
<dbReference type="Proteomes" id="UP000807342">
    <property type="component" value="Unassembled WGS sequence"/>
</dbReference>
<organism evidence="3 4">
    <name type="scientific">Macrolepiota fuliginosa MF-IS2</name>
    <dbReference type="NCBI Taxonomy" id="1400762"/>
    <lineage>
        <taxon>Eukaryota</taxon>
        <taxon>Fungi</taxon>
        <taxon>Dikarya</taxon>
        <taxon>Basidiomycota</taxon>
        <taxon>Agaricomycotina</taxon>
        <taxon>Agaricomycetes</taxon>
        <taxon>Agaricomycetidae</taxon>
        <taxon>Agaricales</taxon>
        <taxon>Agaricineae</taxon>
        <taxon>Agaricaceae</taxon>
        <taxon>Macrolepiota</taxon>
    </lineage>
</organism>
<accession>A0A9P6C984</accession>
<dbReference type="Gene3D" id="2.60.120.200">
    <property type="match status" value="2"/>
</dbReference>
<dbReference type="EMBL" id="MU151059">
    <property type="protein sequence ID" value="KAF9453715.1"/>
    <property type="molecule type" value="Genomic_DNA"/>
</dbReference>
<protein>
    <submittedName>
        <fullName evidence="3">Polysaccharide lyase family 14 protein</fullName>
    </submittedName>
</protein>
<dbReference type="InterPro" id="IPR048958">
    <property type="entry name" value="Polysacc_lyase_14"/>
</dbReference>
<dbReference type="PANTHER" id="PTHR40124">
    <property type="match status" value="1"/>
</dbReference>
<comment type="caution">
    <text evidence="3">The sequence shown here is derived from an EMBL/GenBank/DDBJ whole genome shotgun (WGS) entry which is preliminary data.</text>
</comment>
<dbReference type="PANTHER" id="PTHR40124:SF1">
    <property type="entry name" value="DISAGGREGATASE RELATED REPEAT PROTEIN"/>
    <property type="match status" value="1"/>
</dbReference>
<dbReference type="AlphaFoldDB" id="A0A9P6C984"/>
<feature type="compositionally biased region" description="Low complexity" evidence="1">
    <location>
        <begin position="218"/>
        <end position="234"/>
    </location>
</feature>
<gene>
    <name evidence="3" type="ORF">P691DRAFT_799649</name>
</gene>
<name>A0A9P6C984_9AGAR</name>
<evidence type="ECO:0000256" key="1">
    <source>
        <dbReference type="SAM" id="MobiDB-lite"/>
    </source>
</evidence>
<keyword evidence="4" id="KW-1185">Reference proteome</keyword>
<dbReference type="GO" id="GO:0016829">
    <property type="term" value="F:lyase activity"/>
    <property type="evidence" value="ECO:0007669"/>
    <property type="project" value="UniProtKB-KW"/>
</dbReference>
<feature type="domain" description="Polysaccharide lyase 14" evidence="2">
    <location>
        <begin position="320"/>
        <end position="362"/>
    </location>
</feature>